<gene>
    <name evidence="1" type="ORF">AVEN_208427_1</name>
</gene>
<sequence length="85" mass="9605">MHNFLTRLDSTEEPPCIRAWCMLNLLRIKRPPAGMIWKRGVTAQVSSSSSDHSSKLRVLSQNSRRVASKLDANIPKLKLIDNLCC</sequence>
<dbReference type="EMBL" id="BGPR01000580">
    <property type="protein sequence ID" value="GBM27263.1"/>
    <property type="molecule type" value="Genomic_DNA"/>
</dbReference>
<dbReference type="Proteomes" id="UP000499080">
    <property type="component" value="Unassembled WGS sequence"/>
</dbReference>
<evidence type="ECO:0000313" key="2">
    <source>
        <dbReference type="Proteomes" id="UP000499080"/>
    </source>
</evidence>
<evidence type="ECO:0000313" key="1">
    <source>
        <dbReference type="EMBL" id="GBM27263.1"/>
    </source>
</evidence>
<keyword evidence="2" id="KW-1185">Reference proteome</keyword>
<comment type="caution">
    <text evidence="1">The sequence shown here is derived from an EMBL/GenBank/DDBJ whole genome shotgun (WGS) entry which is preliminary data.</text>
</comment>
<reference evidence="1 2" key="1">
    <citation type="journal article" date="2019" name="Sci. Rep.">
        <title>Orb-weaving spider Araneus ventricosus genome elucidates the spidroin gene catalogue.</title>
        <authorList>
            <person name="Kono N."/>
            <person name="Nakamura H."/>
            <person name="Ohtoshi R."/>
            <person name="Moran D.A.P."/>
            <person name="Shinohara A."/>
            <person name="Yoshida Y."/>
            <person name="Fujiwara M."/>
            <person name="Mori M."/>
            <person name="Tomita M."/>
            <person name="Arakawa K."/>
        </authorList>
    </citation>
    <scope>NUCLEOTIDE SEQUENCE [LARGE SCALE GENOMIC DNA]</scope>
</reference>
<accession>A0A4Y2EDQ4</accession>
<protein>
    <submittedName>
        <fullName evidence="1">Uncharacterized protein</fullName>
    </submittedName>
</protein>
<organism evidence="1 2">
    <name type="scientific">Araneus ventricosus</name>
    <name type="common">Orbweaver spider</name>
    <name type="synonym">Epeira ventricosa</name>
    <dbReference type="NCBI Taxonomy" id="182803"/>
    <lineage>
        <taxon>Eukaryota</taxon>
        <taxon>Metazoa</taxon>
        <taxon>Ecdysozoa</taxon>
        <taxon>Arthropoda</taxon>
        <taxon>Chelicerata</taxon>
        <taxon>Arachnida</taxon>
        <taxon>Araneae</taxon>
        <taxon>Araneomorphae</taxon>
        <taxon>Entelegynae</taxon>
        <taxon>Araneoidea</taxon>
        <taxon>Araneidae</taxon>
        <taxon>Araneus</taxon>
    </lineage>
</organism>
<proteinExistence type="predicted"/>
<name>A0A4Y2EDQ4_ARAVE</name>
<dbReference type="AlphaFoldDB" id="A0A4Y2EDQ4"/>